<dbReference type="RefSeq" id="WP_133472727.1">
    <property type="nucleotide sequence ID" value="NZ_SNWP01000010.1"/>
</dbReference>
<feature type="signal peptide" evidence="1">
    <location>
        <begin position="1"/>
        <end position="23"/>
    </location>
</feature>
<evidence type="ECO:0000313" key="3">
    <source>
        <dbReference type="Proteomes" id="UP000295741"/>
    </source>
</evidence>
<accession>A0A4R6J047</accession>
<keyword evidence="1" id="KW-0732">Signal</keyword>
<name>A0A4R6J047_9BACT</name>
<keyword evidence="3" id="KW-1185">Reference proteome</keyword>
<dbReference type="EMBL" id="SNWP01000010">
    <property type="protein sequence ID" value="TDO28167.1"/>
    <property type="molecule type" value="Genomic_DNA"/>
</dbReference>
<dbReference type="Proteomes" id="UP000295741">
    <property type="component" value="Unassembled WGS sequence"/>
</dbReference>
<sequence length="183" mass="18881">MRTVKTLYAISALFAVMMSCSKSDSGSGTTPGTPESSWNMGTYTYARGASSQSSSNVAGANLYIIQATTAGAPTQGVFSGSALTVKFFDQGPGEYTLVSETAFTAANAANKILSIDCSIGTATSTGSTLYNYASGTAKAQVTKVNNQYRVTIDNGITLNKKLDVNGGVAGALNSYSFTCKSVF</sequence>
<dbReference type="OrthoDB" id="674826at2"/>
<gene>
    <name evidence="2" type="ORF">BC659_0229</name>
</gene>
<dbReference type="PROSITE" id="PS51257">
    <property type="entry name" value="PROKAR_LIPOPROTEIN"/>
    <property type="match status" value="1"/>
</dbReference>
<feature type="chain" id="PRO_5020351210" description="Lipocalin-like protein" evidence="1">
    <location>
        <begin position="24"/>
        <end position="183"/>
    </location>
</feature>
<protein>
    <recommendedName>
        <fullName evidence="4">Lipocalin-like protein</fullName>
    </recommendedName>
</protein>
<evidence type="ECO:0000313" key="2">
    <source>
        <dbReference type="EMBL" id="TDO28167.1"/>
    </source>
</evidence>
<evidence type="ECO:0008006" key="4">
    <source>
        <dbReference type="Google" id="ProtNLM"/>
    </source>
</evidence>
<evidence type="ECO:0000256" key="1">
    <source>
        <dbReference type="SAM" id="SignalP"/>
    </source>
</evidence>
<proteinExistence type="predicted"/>
<comment type="caution">
    <text evidence="2">The sequence shown here is derived from an EMBL/GenBank/DDBJ whole genome shotgun (WGS) entry which is preliminary data.</text>
</comment>
<organism evidence="2 3">
    <name type="scientific">Sediminibacterium goheungense</name>
    <dbReference type="NCBI Taxonomy" id="1086393"/>
    <lineage>
        <taxon>Bacteria</taxon>
        <taxon>Pseudomonadati</taxon>
        <taxon>Bacteroidota</taxon>
        <taxon>Chitinophagia</taxon>
        <taxon>Chitinophagales</taxon>
        <taxon>Chitinophagaceae</taxon>
        <taxon>Sediminibacterium</taxon>
    </lineage>
</organism>
<reference evidence="2 3" key="1">
    <citation type="submission" date="2019-03" db="EMBL/GenBank/DDBJ databases">
        <title>Genomic Encyclopedia of Archaeal and Bacterial Type Strains, Phase II (KMG-II): from individual species to whole genera.</title>
        <authorList>
            <person name="Goeker M."/>
        </authorList>
    </citation>
    <scope>NUCLEOTIDE SEQUENCE [LARGE SCALE GENOMIC DNA]</scope>
    <source>
        <strain evidence="2 3">DSM 28323</strain>
    </source>
</reference>
<dbReference type="AlphaFoldDB" id="A0A4R6J047"/>